<dbReference type="PANTHER" id="PTHR30185:SF18">
    <property type="entry name" value="TRANSCRIPTIONAL REGULATOR MTLR"/>
    <property type="match status" value="1"/>
</dbReference>
<keyword evidence="6" id="KW-1185">Reference proteome</keyword>
<accession>A0A369AYL6</accession>
<gene>
    <name evidence="5" type="ORF">CBF32_07720</name>
</gene>
<comment type="caution">
    <text evidence="5">The sequence shown here is derived from an EMBL/GenBank/DDBJ whole genome shotgun (WGS) entry which is preliminary data.</text>
</comment>
<dbReference type="OrthoDB" id="1646817at2"/>
<feature type="domain" description="Mga helix-turn-helix" evidence="3">
    <location>
        <begin position="76"/>
        <end position="160"/>
    </location>
</feature>
<dbReference type="RefSeq" id="WP_114289733.1">
    <property type="nucleotide sequence ID" value="NZ_CP081461.1"/>
</dbReference>
<dbReference type="Pfam" id="PF05043">
    <property type="entry name" value="Mga"/>
    <property type="match status" value="1"/>
</dbReference>
<dbReference type="AlphaFoldDB" id="A0A369AYL6"/>
<dbReference type="Pfam" id="PF08279">
    <property type="entry name" value="HTH_11"/>
    <property type="match status" value="1"/>
</dbReference>
<evidence type="ECO:0000256" key="2">
    <source>
        <dbReference type="ARBA" id="ARBA00023163"/>
    </source>
</evidence>
<organism evidence="5 6">
    <name type="scientific">Vagococcus fluvialis</name>
    <dbReference type="NCBI Taxonomy" id="2738"/>
    <lineage>
        <taxon>Bacteria</taxon>
        <taxon>Bacillati</taxon>
        <taxon>Bacillota</taxon>
        <taxon>Bacilli</taxon>
        <taxon>Lactobacillales</taxon>
        <taxon>Enterococcaceae</taxon>
        <taxon>Vagococcus</taxon>
    </lineage>
</organism>
<dbReference type="InterPro" id="IPR036388">
    <property type="entry name" value="WH-like_DNA-bd_sf"/>
</dbReference>
<dbReference type="Proteomes" id="UP000288197">
    <property type="component" value="Unassembled WGS sequence"/>
</dbReference>
<dbReference type="InterPro" id="IPR007737">
    <property type="entry name" value="Mga_HTH"/>
</dbReference>
<evidence type="ECO:0000313" key="6">
    <source>
        <dbReference type="Proteomes" id="UP000288197"/>
    </source>
</evidence>
<protein>
    <submittedName>
        <fullName evidence="5">Uncharacterized protein</fullName>
    </submittedName>
</protein>
<dbReference type="GeneID" id="63146543"/>
<name>A0A369AYL6_9ENTE</name>
<evidence type="ECO:0000259" key="3">
    <source>
        <dbReference type="Pfam" id="PF05043"/>
    </source>
</evidence>
<evidence type="ECO:0000313" key="5">
    <source>
        <dbReference type="EMBL" id="RSU01868.1"/>
    </source>
</evidence>
<dbReference type="InterPro" id="IPR036390">
    <property type="entry name" value="WH_DNA-bd_sf"/>
</dbReference>
<dbReference type="InterPro" id="IPR013196">
    <property type="entry name" value="HTH_11"/>
</dbReference>
<keyword evidence="1" id="KW-0805">Transcription regulation</keyword>
<sequence>MRELLDTPTQRRLKILEHLNEVSDWISSNELAQENNASLRTINNDVSYLKDNWYPHLLIETSKKNGVRLRTQPSSHVEIVYRYVLKNSEAFRLLESMFFDTSLSIEKWGEKLFISESSLYRITSAMSESLAKYGLILEKKPCRVVGTNEFFVRCFYTSFFREAYNATEWPFPVNKKDSVMFIRKLAENFDFELDDNQLIHMNYIFNVSMIRQSQGFHMSHTIKDELLQPIYNKLTQNKKDLEKIAFQYKMTVDDNMLNDLIFTIFAHQSNWQDAEEQLLVTKEINQFIKNLRDFFDITLSNDISNKIEGTMKQLYLYHRIYPFRNHIIYDSYFYNGNAIKKDYPILNTVVEHSLTQMQKATAFPWEDTYHNVILYWLMIKWSDLPAILQEKKEKAKLFVLSDIGKEHSEFLAKMIHNNFGSKATIDYFKGSIVLLDEEKPDNLNDYDILVTNFNSELLPTEKLVVIDDIPSSGDWGILRKAINNINRIDPKSLDSLKI</sequence>
<proteinExistence type="predicted"/>
<dbReference type="EMBL" id="NGJX01000006">
    <property type="protein sequence ID" value="RSU01868.1"/>
    <property type="molecule type" value="Genomic_DNA"/>
</dbReference>
<dbReference type="SUPFAM" id="SSF46785">
    <property type="entry name" value="Winged helix' DNA-binding domain"/>
    <property type="match status" value="1"/>
</dbReference>
<feature type="domain" description="Helix-turn-helix type 11" evidence="4">
    <location>
        <begin position="11"/>
        <end position="67"/>
    </location>
</feature>
<dbReference type="InterPro" id="IPR050661">
    <property type="entry name" value="BglG_antiterminators"/>
</dbReference>
<evidence type="ECO:0000259" key="4">
    <source>
        <dbReference type="Pfam" id="PF08279"/>
    </source>
</evidence>
<reference evidence="5 6" key="1">
    <citation type="submission" date="2017-05" db="EMBL/GenBank/DDBJ databases">
        <title>Vagococcus spp. assemblies.</title>
        <authorList>
            <person name="Gulvik C.A."/>
        </authorList>
    </citation>
    <scope>NUCLEOTIDE SEQUENCE [LARGE SCALE GENOMIC DNA]</scope>
    <source>
        <strain evidence="5 6">NCFB 2497</strain>
    </source>
</reference>
<keyword evidence="2" id="KW-0804">Transcription</keyword>
<evidence type="ECO:0000256" key="1">
    <source>
        <dbReference type="ARBA" id="ARBA00023015"/>
    </source>
</evidence>
<dbReference type="PANTHER" id="PTHR30185">
    <property type="entry name" value="CRYPTIC BETA-GLUCOSIDE BGL OPERON ANTITERMINATOR"/>
    <property type="match status" value="1"/>
</dbReference>
<dbReference type="Gene3D" id="1.10.10.10">
    <property type="entry name" value="Winged helix-like DNA-binding domain superfamily/Winged helix DNA-binding domain"/>
    <property type="match status" value="2"/>
</dbReference>